<dbReference type="InterPro" id="IPR050131">
    <property type="entry name" value="Peptidase_S8_subtilisin-like"/>
</dbReference>
<dbReference type="PROSITE" id="PS51892">
    <property type="entry name" value="SUBTILASE"/>
    <property type="match status" value="1"/>
</dbReference>
<reference evidence="16" key="1">
    <citation type="journal article" date="2023" name="Insect Mol. Biol.">
        <title>Genome sequencing provides insights into the evolution of gene families encoding plant cell wall-degrading enzymes in longhorned beetles.</title>
        <authorList>
            <person name="Shin N.R."/>
            <person name="Okamura Y."/>
            <person name="Kirsch R."/>
            <person name="Pauchet Y."/>
        </authorList>
    </citation>
    <scope>NUCLEOTIDE SEQUENCE</scope>
    <source>
        <strain evidence="16">MMC_N1</strain>
    </source>
</reference>
<evidence type="ECO:0000259" key="11">
    <source>
        <dbReference type="Pfam" id="PF00082"/>
    </source>
</evidence>
<sequence length="1239" mass="138653">MTDTPVSTEFPVWGLLPKKETGVVSFLNKYPTYDGRDTVIAILDSGIDPGAPGLKKTIEGKVKVVERFDCSGCGDVNTTVIVTPTEGVITSLTGKKLKIPSTWKNPEGKFRIGVKHAFDLYPDRLKDRMKSEYKKKRWDEGHRKCISEISREIANFETKHTTPVLNDVDKLEKENLDANDVGPVYDCLLFHDGEKWVCCVDTTEDGDLSKCKLLGEYSITHDYAPLTNIDNLNYSINVHDNGNILELVGVCSSHGTHVASIAAGYFPDSPEQNGVAPGAQIISLTIGDGRLGSMETGTALIRAMIKITELKAKMNIQVINMSYGEHAHWVDAGRVGDLVNEIVNKYGVIWVSSAGNNGPALGTISTPSDINNEPIISIGAYVSPEMMVAEYAMRQKLPGAPYTWSSRGPTIDGGIGVHVCAPGGAITSVPNFTLRYSQLMNGTSMASPHAAGVVSLLVSAAQQQNISYSPYIVRRALENTANFIEGIEIPAQGSGLIQVEKAFDYLVNYHDSQERDVRFQIQCGSANSKGIYLRTKLHTTLHTFKVSVEPHFLDTDNVSAERKINFNMKLVLTCNADYINCPTHLDMSNVTRMFAIKIDTSYLSDGLYSTFINAYDVNCIEKGPIFKVPITIIQPREVTEPKHVIKYSKINFKPNTVKRHYYVVPNMATWAVLKMTSDEDGGRFVIHTLQAIPRQHCKVLEMNKTIPVTSKADTALCFPIKGDLILELVIAKYWANLGEANLDYSVSFFGVKPNEPLVTMHAADGIHTVEVKTLQGEEICPAVNLKNSVQILKPIEGKIAPLSSRDVIPPSRQIYELVLVYNFVLSKQCEVTPNLALLSDMLYESEYESQFWFLYDSNKQLMGCGDAYPSKYCIKLEKGEYTVRLQIRHDRKDYLEKVNEAPLLLNQKLSNNIPMDVYLSYSQALVGGKKSGITHNSNPYAVIPLYIAPLTADKYPVKSNNPAHYLTGTITYAKDEYGKKADSYPIKYILMDNNVKKNVSSNGNTDKTKLEESNEAIRDLKTQWLSKLDVANAEKMYEELCKEYPDHILIHSAFLQVLDPLDKRVLPSFKKQCSVDDLDKVITICNKVIDSIKEESILAFIATKTDLRPDAAKIKSTMEQQKKCLPRIKGIALCRNYVAKEGENIDEISSMWKTVVKFIDPSDSKVLTTHVLYFAIWHAFANKQYGRLMKYVYKLQEDKPSEEAEKRIIEYCEKLNWEHVSHHLQRTLPTKFPSAFKPF</sequence>
<dbReference type="PROSITE" id="PS00137">
    <property type="entry name" value="SUBTILASE_HIS"/>
    <property type="match status" value="1"/>
</dbReference>
<dbReference type="InterPro" id="IPR022229">
    <property type="entry name" value="TPPII_Ig-like-2"/>
</dbReference>
<evidence type="ECO:0000256" key="2">
    <source>
        <dbReference type="ARBA" id="ARBA00011073"/>
    </source>
</evidence>
<evidence type="ECO:0000256" key="9">
    <source>
        <dbReference type="ARBA" id="ARBA00032232"/>
    </source>
</evidence>
<dbReference type="PANTHER" id="PTHR43806:SF14">
    <property type="entry name" value="TRIPEPTIDYL-PEPTIDASE 2"/>
    <property type="match status" value="1"/>
</dbReference>
<dbReference type="SUPFAM" id="SSF52743">
    <property type="entry name" value="Subtilisin-like"/>
    <property type="match status" value="1"/>
</dbReference>
<feature type="active site" description="Charge relay system" evidence="10">
    <location>
        <position position="444"/>
    </location>
</feature>
<evidence type="ECO:0000259" key="12">
    <source>
        <dbReference type="Pfam" id="PF12580"/>
    </source>
</evidence>
<dbReference type="Gene3D" id="1.25.40.710">
    <property type="match status" value="1"/>
</dbReference>
<dbReference type="InterPro" id="IPR022232">
    <property type="entry name" value="TPPII_C_art"/>
</dbReference>
<evidence type="ECO:0000256" key="6">
    <source>
        <dbReference type="ARBA" id="ARBA00022670"/>
    </source>
</evidence>
<evidence type="ECO:0000256" key="7">
    <source>
        <dbReference type="ARBA" id="ARBA00022801"/>
    </source>
</evidence>
<dbReference type="Pfam" id="PF12580">
    <property type="entry name" value="TPPII"/>
    <property type="match status" value="1"/>
</dbReference>
<dbReference type="Pfam" id="PF21316">
    <property type="entry name" value="TPPII_GBD"/>
    <property type="match status" value="1"/>
</dbReference>
<keyword evidence="7 10" id="KW-0378">Hydrolase</keyword>
<feature type="domain" description="Tripeptidyl peptidase II C-terminal" evidence="13">
    <location>
        <begin position="1003"/>
        <end position="1067"/>
    </location>
</feature>
<dbReference type="Gene3D" id="6.10.250.3080">
    <property type="match status" value="1"/>
</dbReference>
<keyword evidence="17" id="KW-1185">Reference proteome</keyword>
<comment type="catalytic activity">
    <reaction evidence="1">
        <text>Release of an N-terminal tripeptide from a polypeptide.</text>
        <dbReference type="EC" id="3.4.14.10"/>
    </reaction>
</comment>
<evidence type="ECO:0000313" key="16">
    <source>
        <dbReference type="EMBL" id="KAJ8975804.1"/>
    </source>
</evidence>
<dbReference type="InterPro" id="IPR023828">
    <property type="entry name" value="Peptidase_S8_Ser-AS"/>
</dbReference>
<dbReference type="InterPro" id="IPR022398">
    <property type="entry name" value="Peptidase_S8_His-AS"/>
</dbReference>
<evidence type="ECO:0000259" key="15">
    <source>
        <dbReference type="Pfam" id="PF21316"/>
    </source>
</evidence>
<evidence type="ECO:0000256" key="8">
    <source>
        <dbReference type="ARBA" id="ARBA00022825"/>
    </source>
</evidence>
<feature type="active site" description="Charge relay system" evidence="10">
    <location>
        <position position="44"/>
    </location>
</feature>
<dbReference type="InterPro" id="IPR048384">
    <property type="entry name" value="TPPII_GBD"/>
</dbReference>
<keyword evidence="8 10" id="KW-0720">Serine protease</keyword>
<evidence type="ECO:0000313" key="17">
    <source>
        <dbReference type="Proteomes" id="UP001162164"/>
    </source>
</evidence>
<dbReference type="Pfam" id="PF12583">
    <property type="entry name" value="TPPII_C"/>
    <property type="match status" value="1"/>
</dbReference>
<evidence type="ECO:0000256" key="10">
    <source>
        <dbReference type="PROSITE-ProRule" id="PRU01240"/>
    </source>
</evidence>
<dbReference type="CDD" id="cd04857">
    <property type="entry name" value="Peptidases_S8_Tripeptidyl_Aminopeptidase_II"/>
    <property type="match status" value="1"/>
</dbReference>
<dbReference type="Gene3D" id="2.60.40.3170">
    <property type="match status" value="1"/>
</dbReference>
<feature type="active site" description="Charge relay system" evidence="10">
    <location>
        <position position="254"/>
    </location>
</feature>
<dbReference type="PROSITE" id="PS00138">
    <property type="entry name" value="SUBTILASE_SER"/>
    <property type="match status" value="1"/>
</dbReference>
<dbReference type="InterPro" id="IPR015500">
    <property type="entry name" value="Peptidase_S8_subtilisin-rel"/>
</dbReference>
<dbReference type="InterPro" id="IPR034051">
    <property type="entry name" value="TPP_II_domain"/>
</dbReference>
<gene>
    <name evidence="16" type="ORF">NQ317_013735</name>
</gene>
<proteinExistence type="inferred from homology"/>
<dbReference type="PANTHER" id="PTHR43806">
    <property type="entry name" value="PEPTIDASE S8"/>
    <property type="match status" value="1"/>
</dbReference>
<dbReference type="InterPro" id="IPR000209">
    <property type="entry name" value="Peptidase_S8/S53_dom"/>
</dbReference>
<protein>
    <recommendedName>
        <fullName evidence="4">Tripeptidyl-peptidase 2</fullName>
        <ecNumber evidence="3">3.4.14.10</ecNumber>
    </recommendedName>
    <alternativeName>
        <fullName evidence="9">Tripeptidyl aminopeptidase</fullName>
    </alternativeName>
</protein>
<dbReference type="Pfam" id="PF21223">
    <property type="entry name" value="TPPII_Ig-like-1"/>
    <property type="match status" value="1"/>
</dbReference>
<feature type="domain" description="Peptidase S8/S53" evidence="11">
    <location>
        <begin position="35"/>
        <end position="482"/>
    </location>
</feature>
<keyword evidence="5" id="KW-0031">Aminopeptidase</keyword>
<dbReference type="Gene3D" id="3.40.50.200">
    <property type="entry name" value="Peptidase S8/S53 domain"/>
    <property type="match status" value="2"/>
</dbReference>
<evidence type="ECO:0000256" key="1">
    <source>
        <dbReference type="ARBA" id="ARBA00001910"/>
    </source>
</evidence>
<name>A0ABQ9JDW9_9CUCU</name>
<evidence type="ECO:0000256" key="3">
    <source>
        <dbReference type="ARBA" id="ARBA00012462"/>
    </source>
</evidence>
<dbReference type="Pfam" id="PF00082">
    <property type="entry name" value="Peptidase_S8"/>
    <property type="match status" value="1"/>
</dbReference>
<dbReference type="InterPro" id="IPR048383">
    <property type="entry name" value="TPPII_Ig-like-1"/>
</dbReference>
<dbReference type="InterPro" id="IPR046940">
    <property type="entry name" value="TPPII_Ig-like_sf"/>
</dbReference>
<dbReference type="PRINTS" id="PR00723">
    <property type="entry name" value="SUBTILISIN"/>
</dbReference>
<dbReference type="InterPro" id="IPR036852">
    <property type="entry name" value="Peptidase_S8/S53_dom_sf"/>
</dbReference>
<organism evidence="16 17">
    <name type="scientific">Molorchus minor</name>
    <dbReference type="NCBI Taxonomy" id="1323400"/>
    <lineage>
        <taxon>Eukaryota</taxon>
        <taxon>Metazoa</taxon>
        <taxon>Ecdysozoa</taxon>
        <taxon>Arthropoda</taxon>
        <taxon>Hexapoda</taxon>
        <taxon>Insecta</taxon>
        <taxon>Pterygota</taxon>
        <taxon>Neoptera</taxon>
        <taxon>Endopterygota</taxon>
        <taxon>Coleoptera</taxon>
        <taxon>Polyphaga</taxon>
        <taxon>Cucujiformia</taxon>
        <taxon>Chrysomeloidea</taxon>
        <taxon>Cerambycidae</taxon>
        <taxon>Lamiinae</taxon>
        <taxon>Monochamini</taxon>
        <taxon>Molorchus</taxon>
    </lineage>
</organism>
<dbReference type="InterPro" id="IPR046939">
    <property type="entry name" value="TPPII_C_sf"/>
</dbReference>
<feature type="domain" description="Tripeptidyl-peptidase II first Ig-like" evidence="14">
    <location>
        <begin position="517"/>
        <end position="633"/>
    </location>
</feature>
<accession>A0ABQ9JDW9</accession>
<dbReference type="EMBL" id="JAPWTJ010000763">
    <property type="protein sequence ID" value="KAJ8975804.1"/>
    <property type="molecule type" value="Genomic_DNA"/>
</dbReference>
<feature type="domain" description="Tripeptidyl peptidase II second Ig-like" evidence="12">
    <location>
        <begin position="773"/>
        <end position="957"/>
    </location>
</feature>
<dbReference type="Proteomes" id="UP001162164">
    <property type="component" value="Unassembled WGS sequence"/>
</dbReference>
<comment type="similarity">
    <text evidence="2 10">Belongs to the peptidase S8 family.</text>
</comment>
<evidence type="ECO:0000259" key="14">
    <source>
        <dbReference type="Pfam" id="PF21223"/>
    </source>
</evidence>
<evidence type="ECO:0000256" key="5">
    <source>
        <dbReference type="ARBA" id="ARBA00022438"/>
    </source>
</evidence>
<comment type="caution">
    <text evidence="16">The sequence shown here is derived from an EMBL/GenBank/DDBJ whole genome shotgun (WGS) entry which is preliminary data.</text>
</comment>
<keyword evidence="6 10" id="KW-0645">Protease</keyword>
<dbReference type="EC" id="3.4.14.10" evidence="3"/>
<evidence type="ECO:0000256" key="4">
    <source>
        <dbReference type="ARBA" id="ARBA00020244"/>
    </source>
</evidence>
<feature type="domain" description="Tripeptidyl-peptidase II galactose-binding" evidence="15">
    <location>
        <begin position="652"/>
        <end position="738"/>
    </location>
</feature>
<evidence type="ECO:0000259" key="13">
    <source>
        <dbReference type="Pfam" id="PF12583"/>
    </source>
</evidence>